<proteinExistence type="predicted"/>
<dbReference type="AlphaFoldDB" id="A0AA88KGA8"/>
<accession>A0AA88KGA8</accession>
<organism evidence="2 3">
    <name type="scientific">Naegleria lovaniensis</name>
    <name type="common">Amoeba</name>
    <dbReference type="NCBI Taxonomy" id="51637"/>
    <lineage>
        <taxon>Eukaryota</taxon>
        <taxon>Discoba</taxon>
        <taxon>Heterolobosea</taxon>
        <taxon>Tetramitia</taxon>
        <taxon>Eutetramitia</taxon>
        <taxon>Vahlkampfiidae</taxon>
        <taxon>Naegleria</taxon>
    </lineage>
</organism>
<protein>
    <recommendedName>
        <fullName evidence="1">Swiss Army Knife 2H phosphoesterase domain-containing protein</fullName>
    </recommendedName>
</protein>
<sequence>MAPKSSSKTGKKTISCTQGQGELVFNGGYLGLSGEIVEKFCETFKTHIDKHVPKEFQKKKDDRDKTSHHHITLMLKEDVKKALDALPNAFPDFLPPNATAESLNIEHLLDVMAQNLNFSEMKCLGIGRQAKGSDETLFLVVEWPSANSFLQKVNATKRDFHVTLGFKDKDIHGVAKNYTTLLKLE</sequence>
<name>A0AA88KGA8_NAELO</name>
<dbReference type="Proteomes" id="UP000816034">
    <property type="component" value="Unassembled WGS sequence"/>
</dbReference>
<dbReference type="GeneID" id="68100139"/>
<dbReference type="EMBL" id="PYSW02000030">
    <property type="protein sequence ID" value="KAG2379047.1"/>
    <property type="molecule type" value="Genomic_DNA"/>
</dbReference>
<feature type="domain" description="Swiss Army Knife 2H phosphoesterase" evidence="1">
    <location>
        <begin position="28"/>
        <end position="172"/>
    </location>
</feature>
<evidence type="ECO:0000313" key="2">
    <source>
        <dbReference type="EMBL" id="KAG2379047.1"/>
    </source>
</evidence>
<reference evidence="2 3" key="1">
    <citation type="journal article" date="2018" name="BMC Genomics">
        <title>The genome of Naegleria lovaniensis, the basis for a comparative approach to unravel pathogenicity factors of the human pathogenic amoeba N. fowleri.</title>
        <authorList>
            <person name="Liechti N."/>
            <person name="Schurch N."/>
            <person name="Bruggmann R."/>
            <person name="Wittwer M."/>
        </authorList>
    </citation>
    <scope>NUCLEOTIDE SEQUENCE [LARGE SCALE GENOMIC DNA]</scope>
    <source>
        <strain evidence="2 3">ATCC 30569</strain>
    </source>
</reference>
<dbReference type="InterPro" id="IPR054498">
    <property type="entry name" value="2H-SAK"/>
</dbReference>
<evidence type="ECO:0000259" key="1">
    <source>
        <dbReference type="Pfam" id="PF22547"/>
    </source>
</evidence>
<gene>
    <name evidence="2" type="ORF">C9374_007685</name>
</gene>
<dbReference type="Pfam" id="PF22547">
    <property type="entry name" value="2H-SAK"/>
    <property type="match status" value="1"/>
</dbReference>
<keyword evidence="3" id="KW-1185">Reference proteome</keyword>
<comment type="caution">
    <text evidence="2">The sequence shown here is derived from an EMBL/GenBank/DDBJ whole genome shotgun (WGS) entry which is preliminary data.</text>
</comment>
<dbReference type="RefSeq" id="XP_044546309.1">
    <property type="nucleotide sequence ID" value="XM_044697677.1"/>
</dbReference>
<evidence type="ECO:0000313" key="3">
    <source>
        <dbReference type="Proteomes" id="UP000816034"/>
    </source>
</evidence>